<dbReference type="Proteomes" id="UP001311232">
    <property type="component" value="Unassembled WGS sequence"/>
</dbReference>
<feature type="compositionally biased region" description="Polar residues" evidence="4">
    <location>
        <begin position="1367"/>
        <end position="1379"/>
    </location>
</feature>
<feature type="domain" description="Pentraxin (PTX)" evidence="6">
    <location>
        <begin position="120"/>
        <end position="313"/>
    </location>
</feature>
<feature type="domain" description="CUB" evidence="5">
    <location>
        <begin position="8"/>
        <end position="116"/>
    </location>
</feature>
<feature type="region of interest" description="Disordered" evidence="4">
    <location>
        <begin position="606"/>
        <end position="683"/>
    </location>
</feature>
<dbReference type="InterPro" id="IPR035914">
    <property type="entry name" value="Sperma_CUB_dom_sf"/>
</dbReference>
<evidence type="ECO:0000256" key="2">
    <source>
        <dbReference type="ARBA" id="ARBA00023157"/>
    </source>
</evidence>
<evidence type="ECO:0000259" key="6">
    <source>
        <dbReference type="PROSITE" id="PS51828"/>
    </source>
</evidence>
<feature type="compositionally biased region" description="Polar residues" evidence="4">
    <location>
        <begin position="375"/>
        <end position="384"/>
    </location>
</feature>
<feature type="compositionally biased region" description="Polar residues" evidence="4">
    <location>
        <begin position="644"/>
        <end position="683"/>
    </location>
</feature>
<feature type="region of interest" description="Disordered" evidence="4">
    <location>
        <begin position="1316"/>
        <end position="1336"/>
    </location>
</feature>
<keyword evidence="8" id="KW-1185">Reference proteome</keyword>
<evidence type="ECO:0000313" key="7">
    <source>
        <dbReference type="EMBL" id="KAK5614626.1"/>
    </source>
</evidence>
<dbReference type="SUPFAM" id="SSF49854">
    <property type="entry name" value="Spermadhesin, CUB domain"/>
    <property type="match status" value="1"/>
</dbReference>
<sequence>MGCTSINCNVVLTEAQGEFKSPCYPQKYRKAQTCKWTLQAPAGFIIQLSFLDFELEEAQDCIYDWVMVNTGNTESKFCGLTASGLTLNSTRNVMEISFVSDFSIQKRGFMVSFEHVAVALRNQKVKIPNVNGQVAEVANSVSIPALSELTICFEVERVGFNQKEWLFTYYDTNKNVALSFGYNQTGMQMVIDGVICPVESIISAANFTSSMKSFCVLWMSSNGRVAVYFNGNYSGKTCSPSSGHNVTAGGVFQLGGVQSFKGNMYNLRLWDRAMTVQELNTMTCDMVGNIIDWDNSQWTISSSLAQTDNTLSCICYPHCTHLTAAAPTSGSTPSTGCDSGGPGCTAASSPTTSSTDSTNTSHTTNAISHVPSPIPSASTQTPSMPLTQIINTNTSISSTFSSSSSSASASINTSAATPSSTTTVIASTSSITDAEQTTSITAAASSASTNHAATNSTALGMTLQLPFLTTSHQSTNKAVTDVSSRAEKRSAKYPSKTPRPKHLAVDHNQSLDDGLTPGRNFGFFQMIRRTKRALHPSPPGGAFPPRSLTSSQSRDDSRVPKSQHHPRIIAPAPGSVSPLDPSRPRPPASYWRAMFYHSPKHSLGFISTPLRKRPSGGRRPAATRATPGRVEVHVTKPSAPKTGLKSTARPSSKNTTPMMGNRTHTTNWINVPVSTSKPSSFTHKVTANKIPETSRDSEILLGPQVSVLSQDLSPRQNKGEVSSSSGVSYRKNNPVAPLWLLLSISGGEFQTRNWTEPLEYSSGSDMFMYELGDMYEYDAVSSQEELPAISVSRVSKILTDDTKEISLNNRSLIEPKFEEHLVIQPTLSLTKPAISSSTVPSLEVSPKQTVAVSVLRQETNNTPDSSLSVGLIGLINSVYPNKDEYIQTTPSAEIRPSPVFHQTFLSFTASLHPPSSPPPLLGPIEPPSFSSNTFSPLLQFSASPWVSVTSHPSVLPLLSPSSNLQMGFHTTAAGPSLFSYLLLSDSISESQITPGVGALLPEAFLSIEQQSSNNVSKIRSQSDPLSLSEEVSSDGSVSQNSPPSLNSPVENLSEVYRLYSDGSSPSLSPISFRSDLRDLKDVHSFPEESRLGHLSDSPAQLQPELLSASLSSSLSDIFLPALTQSQIDSPSPQMSMEMSPPSLGNLKLVIGNPALFPAQTSAAGSQIKLSFTRVSMEEPFIQPAPSLNPLFVPPMKHHRTTRAQAGIPAPQPNNSLWIPNLADIHQPPFPSVSPIPPAVSFPSPTPVAFSRATLPTVSMTDAEIGFLSPTAVFLNKHFQTPHRADTQPVERFISLSGKQSSTLSGDEWEAIPSQLSLPGRDAESDGGSSHPANSSMTANASRIDSMLDLADVVPKMLTAEEQVSDARVSSTAGSRSDAGTMNGMLEAGTGHLNAASKHIYNPSIEDASQQPTAAVTTTPLLSSDTNPAASRSPTSSSIHAPDQDFMFELKELSVSGNADTAASKNSSTLNKDIILMLKDAHSVPAELTTSTRAKNASEDPSISGNSAAAKPSLASDPSLWNHGAFLKPPAAPTTFSSSAAPFGDTSLTTLSPALNVDPCPCKRTFDFPCLCGESSGNNGLFYRVSFMVESELNQQALQQDIAVWLNETFQNWTHSINDVRVQQSEAPNSYTCQVLLMITNESLGKADVLARLLNNLAGTSLKVQAANINVHLIENCPEENPLHYLWPETKPRVTQYLPCFPNKDLSAFRTCLINPETFESQWSTANITDCTVTAGTPTPKTLI</sequence>
<name>A0AAV9S097_9TELE</name>
<dbReference type="Pfam" id="PF25307">
    <property type="entry name" value="SEA_Gpr126"/>
    <property type="match status" value="1"/>
</dbReference>
<keyword evidence="2 3" id="KW-1015">Disulfide bond</keyword>
<keyword evidence="1" id="KW-0677">Repeat</keyword>
<feature type="region of interest" description="Disordered" evidence="4">
    <location>
        <begin position="1015"/>
        <end position="1047"/>
    </location>
</feature>
<dbReference type="SMART" id="SM00159">
    <property type="entry name" value="PTX"/>
    <property type="match status" value="1"/>
</dbReference>
<dbReference type="InterPro" id="IPR000859">
    <property type="entry name" value="CUB_dom"/>
</dbReference>
<dbReference type="EMBL" id="JAHHUM010001156">
    <property type="protein sequence ID" value="KAK5614626.1"/>
    <property type="molecule type" value="Genomic_DNA"/>
</dbReference>
<dbReference type="PANTHER" id="PTHR24251">
    <property type="entry name" value="OVOCHYMASE-RELATED"/>
    <property type="match status" value="1"/>
</dbReference>
<dbReference type="Pfam" id="PF00354">
    <property type="entry name" value="Pentaxin"/>
    <property type="match status" value="1"/>
</dbReference>
<feature type="compositionally biased region" description="Polar residues" evidence="4">
    <location>
        <begin position="1418"/>
        <end position="1438"/>
    </location>
</feature>
<feature type="compositionally biased region" description="Low complexity" evidence="4">
    <location>
        <begin position="345"/>
        <end position="366"/>
    </location>
</feature>
<feature type="disulfide bond" evidence="3">
    <location>
        <begin position="61"/>
        <end position="78"/>
    </location>
</feature>
<feature type="compositionally biased region" description="Low complexity" evidence="4">
    <location>
        <begin position="617"/>
        <end position="629"/>
    </location>
</feature>
<gene>
    <name evidence="7" type="ORF">CRENBAI_012741</name>
</gene>
<dbReference type="Pfam" id="PF00431">
    <property type="entry name" value="CUB"/>
    <property type="match status" value="1"/>
</dbReference>
<dbReference type="PANTHER" id="PTHR24251:SF41">
    <property type="entry name" value="DELETED IN MALIGNANT BRAIN TUMORS 1 PROTEIN-LIKE"/>
    <property type="match status" value="1"/>
</dbReference>
<proteinExistence type="predicted"/>
<dbReference type="SMART" id="SM00042">
    <property type="entry name" value="CUB"/>
    <property type="match status" value="1"/>
</dbReference>
<comment type="caution">
    <text evidence="7">The sequence shown here is derived from an EMBL/GenBank/DDBJ whole genome shotgun (WGS) entry which is preliminary data.</text>
</comment>
<comment type="caution">
    <text evidence="3">Lacks conserved residue(s) required for the propagation of feature annotation.</text>
</comment>
<evidence type="ECO:0000256" key="4">
    <source>
        <dbReference type="SAM" id="MobiDB-lite"/>
    </source>
</evidence>
<evidence type="ECO:0000256" key="3">
    <source>
        <dbReference type="PROSITE-ProRule" id="PRU00059"/>
    </source>
</evidence>
<evidence type="ECO:0000313" key="8">
    <source>
        <dbReference type="Proteomes" id="UP001311232"/>
    </source>
</evidence>
<feature type="compositionally biased region" description="Polar residues" evidence="4">
    <location>
        <begin position="1488"/>
        <end position="1506"/>
    </location>
</feature>
<feature type="region of interest" description="Disordered" evidence="4">
    <location>
        <begin position="1488"/>
        <end position="1514"/>
    </location>
</feature>
<dbReference type="InterPro" id="IPR057333">
    <property type="entry name" value="SEA_Gpr126"/>
</dbReference>
<feature type="region of interest" description="Disordered" evidence="4">
    <location>
        <begin position="473"/>
        <end position="516"/>
    </location>
</feature>
<dbReference type="SUPFAM" id="SSF49899">
    <property type="entry name" value="Concanavalin A-like lectins/glucanases"/>
    <property type="match status" value="1"/>
</dbReference>
<dbReference type="Gene3D" id="2.60.120.200">
    <property type="match status" value="1"/>
</dbReference>
<dbReference type="CDD" id="cd00041">
    <property type="entry name" value="CUB"/>
    <property type="match status" value="1"/>
</dbReference>
<protein>
    <recommendedName>
        <fullName evidence="9">G-protein coupled receptor 126</fullName>
    </recommendedName>
</protein>
<feature type="region of interest" description="Disordered" evidence="4">
    <location>
        <begin position="401"/>
        <end position="422"/>
    </location>
</feature>
<accession>A0AAV9S097</accession>
<dbReference type="Gene3D" id="2.60.120.290">
    <property type="entry name" value="Spermadhesin, CUB domain"/>
    <property type="match status" value="1"/>
</dbReference>
<dbReference type="FunFam" id="2.60.120.290:FF:000013">
    <property type="entry name" value="Membrane frizzled-related protein"/>
    <property type="match status" value="1"/>
</dbReference>
<organism evidence="7 8">
    <name type="scientific">Crenichthys baileyi</name>
    <name type="common">White River springfish</name>
    <dbReference type="NCBI Taxonomy" id="28760"/>
    <lineage>
        <taxon>Eukaryota</taxon>
        <taxon>Metazoa</taxon>
        <taxon>Chordata</taxon>
        <taxon>Craniata</taxon>
        <taxon>Vertebrata</taxon>
        <taxon>Euteleostomi</taxon>
        <taxon>Actinopterygii</taxon>
        <taxon>Neopterygii</taxon>
        <taxon>Teleostei</taxon>
        <taxon>Neoteleostei</taxon>
        <taxon>Acanthomorphata</taxon>
        <taxon>Ovalentaria</taxon>
        <taxon>Atherinomorphae</taxon>
        <taxon>Cyprinodontiformes</taxon>
        <taxon>Goodeidae</taxon>
        <taxon>Crenichthys</taxon>
    </lineage>
</organism>
<feature type="region of interest" description="Disordered" evidence="4">
    <location>
        <begin position="330"/>
        <end position="384"/>
    </location>
</feature>
<evidence type="ECO:0000259" key="5">
    <source>
        <dbReference type="PROSITE" id="PS01180"/>
    </source>
</evidence>
<reference evidence="7 8" key="1">
    <citation type="submission" date="2021-06" db="EMBL/GenBank/DDBJ databases">
        <authorList>
            <person name="Palmer J.M."/>
        </authorList>
    </citation>
    <scope>NUCLEOTIDE SEQUENCE [LARGE SCALE GENOMIC DNA]</scope>
    <source>
        <strain evidence="7 8">MEX-2019</strain>
        <tissue evidence="7">Muscle</tissue>
    </source>
</reference>
<dbReference type="PROSITE" id="PS01180">
    <property type="entry name" value="CUB"/>
    <property type="match status" value="1"/>
</dbReference>
<evidence type="ECO:0000256" key="1">
    <source>
        <dbReference type="ARBA" id="ARBA00022737"/>
    </source>
</evidence>
<feature type="compositionally biased region" description="Polar residues" evidence="4">
    <location>
        <begin position="1326"/>
        <end position="1336"/>
    </location>
</feature>
<dbReference type="InterPro" id="IPR013320">
    <property type="entry name" value="ConA-like_dom_sf"/>
</dbReference>
<evidence type="ECO:0008006" key="9">
    <source>
        <dbReference type="Google" id="ProtNLM"/>
    </source>
</evidence>
<feature type="region of interest" description="Disordered" evidence="4">
    <location>
        <begin position="1361"/>
        <end position="1380"/>
    </location>
</feature>
<dbReference type="PROSITE" id="PS51828">
    <property type="entry name" value="PTX_2"/>
    <property type="match status" value="1"/>
</dbReference>
<feature type="compositionally biased region" description="Polar residues" evidence="4">
    <location>
        <begin position="473"/>
        <end position="483"/>
    </location>
</feature>
<dbReference type="InterPro" id="IPR001759">
    <property type="entry name" value="PTX_dom"/>
</dbReference>
<feature type="region of interest" description="Disordered" evidence="4">
    <location>
        <begin position="533"/>
        <end position="585"/>
    </location>
</feature>
<feature type="region of interest" description="Disordered" evidence="4">
    <location>
        <begin position="1418"/>
        <end position="1440"/>
    </location>
</feature>